<reference evidence="2" key="2">
    <citation type="submission" date="2025-08" db="UniProtKB">
        <authorList>
            <consortium name="RefSeq"/>
        </authorList>
    </citation>
    <scope>IDENTIFICATION</scope>
    <source>
        <tissue evidence="2">Leaf</tissue>
    </source>
</reference>
<gene>
    <name evidence="2" type="primary">LOC142169190</name>
</gene>
<sequence length="369" mass="42646">MVNARKIDRYKRIPGYQSCFSNCANKIWIFWSSDYVIDILEDREKHVLLRISNSVGTQPFYISAIYAKYDETLRYRLWEELRDLASWVNGPRGVVGDFNVVSCEEKKGGRPFRVEDSLDFLACLSDCGLQDAGYCCSQFTWSDNRDPPNTIWERLDRLVYNAEWFDSFGSTVVTHLSRSCSDHAPLLISAANTGSDFKLKKVCSTLSAWSRQAFGDIYEEPKRLEALIRSLEEEMISDPSPECRMNLSKAIAKFTIFLKLRDSILRQKVRVKWLTYGDDNTTFFHAVIKDRRKKLNIQRIRDDNDNLMEGTEEVAGAVVRFFQQLFGAEITIEDLIVLDVVKRTVTEEDNAFLTEIPLKRIVPSNLLRH</sequence>
<evidence type="ECO:0000313" key="1">
    <source>
        <dbReference type="Proteomes" id="UP000790787"/>
    </source>
</evidence>
<keyword evidence="1" id="KW-1185">Reference proteome</keyword>
<protein>
    <submittedName>
        <fullName evidence="2">Uncharacterized protein LOC142169190</fullName>
    </submittedName>
</protein>
<accession>A0AC58SNH3</accession>
<evidence type="ECO:0000313" key="2">
    <source>
        <dbReference type="RefSeq" id="XP_075086526.1"/>
    </source>
</evidence>
<dbReference type="RefSeq" id="XP_075086526.1">
    <property type="nucleotide sequence ID" value="XM_075230425.1"/>
</dbReference>
<reference evidence="1" key="1">
    <citation type="journal article" date="2014" name="Nat. Commun.">
        <title>The tobacco genome sequence and its comparison with those of tomato and potato.</title>
        <authorList>
            <person name="Sierro N."/>
            <person name="Battey J.N."/>
            <person name="Ouadi S."/>
            <person name="Bakaher N."/>
            <person name="Bovet L."/>
            <person name="Willig A."/>
            <person name="Goepfert S."/>
            <person name="Peitsch M.C."/>
            <person name="Ivanov N.V."/>
        </authorList>
    </citation>
    <scope>NUCLEOTIDE SEQUENCE [LARGE SCALE GENOMIC DNA]</scope>
</reference>
<name>A0AC58SNH3_TOBAC</name>
<dbReference type="Proteomes" id="UP000790787">
    <property type="component" value="Chromosome 14"/>
</dbReference>
<proteinExistence type="predicted"/>
<organism evidence="1 2">
    <name type="scientific">Nicotiana tabacum</name>
    <name type="common">Common tobacco</name>
    <dbReference type="NCBI Taxonomy" id="4097"/>
    <lineage>
        <taxon>Eukaryota</taxon>
        <taxon>Viridiplantae</taxon>
        <taxon>Streptophyta</taxon>
        <taxon>Embryophyta</taxon>
        <taxon>Tracheophyta</taxon>
        <taxon>Spermatophyta</taxon>
        <taxon>Magnoliopsida</taxon>
        <taxon>eudicotyledons</taxon>
        <taxon>Gunneridae</taxon>
        <taxon>Pentapetalae</taxon>
        <taxon>asterids</taxon>
        <taxon>lamiids</taxon>
        <taxon>Solanales</taxon>
        <taxon>Solanaceae</taxon>
        <taxon>Nicotianoideae</taxon>
        <taxon>Nicotianeae</taxon>
        <taxon>Nicotiana</taxon>
    </lineage>
</organism>